<dbReference type="EMBL" id="CP014924">
    <property type="protein sequence ID" value="ANZ67341.1"/>
    <property type="molecule type" value="Genomic_DNA"/>
</dbReference>
<evidence type="ECO:0000313" key="1">
    <source>
        <dbReference type="EMBL" id="ANZ67341.1"/>
    </source>
</evidence>
<sequence length="65" mass="7473">MAFVPVEFFLKATFGFFLGNHVETRFGKQKAAHKRTLTKMPKPGISVFLSWQPRRNAFRKTESGV</sequence>
<dbReference type="KEGG" id="lpd:AYR62_08950"/>
<dbReference type="Proteomes" id="UP000093267">
    <property type="component" value="Chromosome"/>
</dbReference>
<organism evidence="1 2">
    <name type="scientific">Secundilactobacillus paracollinoides</name>
    <dbReference type="NCBI Taxonomy" id="240427"/>
    <lineage>
        <taxon>Bacteria</taxon>
        <taxon>Bacillati</taxon>
        <taxon>Bacillota</taxon>
        <taxon>Bacilli</taxon>
        <taxon>Lactobacillales</taxon>
        <taxon>Lactobacillaceae</taxon>
        <taxon>Secundilactobacillus</taxon>
    </lineage>
</organism>
<protein>
    <submittedName>
        <fullName evidence="1">Uncharacterized protein</fullName>
    </submittedName>
</protein>
<dbReference type="AlphaFoldDB" id="A0A1B2IZ59"/>
<reference evidence="1 2" key="1">
    <citation type="submission" date="2016-03" db="EMBL/GenBank/DDBJ databases">
        <title>Pediococcus and Lactobacillus from brewery environment - whole genome sequencing and assembly.</title>
        <authorList>
            <person name="Behr J."/>
            <person name="Geissler A.J."/>
            <person name="Vogel R.F."/>
        </authorList>
    </citation>
    <scope>NUCLEOTIDE SEQUENCE [LARGE SCALE GENOMIC DNA]</scope>
    <source>
        <strain evidence="1 2">TMW 1.1995</strain>
    </source>
</reference>
<name>A0A1B2IZ59_9LACO</name>
<proteinExistence type="predicted"/>
<gene>
    <name evidence="1" type="ORF">AYR63_09415</name>
</gene>
<dbReference type="STRING" id="240427.AYR62_08950"/>
<accession>A0A1B2IZ59</accession>
<keyword evidence="2" id="KW-1185">Reference proteome</keyword>
<evidence type="ECO:0000313" key="2">
    <source>
        <dbReference type="Proteomes" id="UP000093267"/>
    </source>
</evidence>